<keyword evidence="1" id="KW-0812">Transmembrane</keyword>
<dbReference type="EMBL" id="CP045725">
    <property type="protein sequence ID" value="QGF23417.1"/>
    <property type="molecule type" value="Genomic_DNA"/>
</dbReference>
<keyword evidence="1" id="KW-0472">Membrane</keyword>
<feature type="transmembrane region" description="Helical" evidence="1">
    <location>
        <begin position="143"/>
        <end position="161"/>
    </location>
</feature>
<proteinExistence type="predicted"/>
<accession>A0A5Q2FCE1</accession>
<feature type="transmembrane region" description="Helical" evidence="1">
    <location>
        <begin position="60"/>
        <end position="82"/>
    </location>
</feature>
<feature type="transmembrane region" description="Helical" evidence="1">
    <location>
        <begin position="114"/>
        <end position="131"/>
    </location>
</feature>
<organism evidence="2 3">
    <name type="scientific">Raineyella fluvialis</name>
    <dbReference type="NCBI Taxonomy" id="2662261"/>
    <lineage>
        <taxon>Bacteria</taxon>
        <taxon>Bacillati</taxon>
        <taxon>Actinomycetota</taxon>
        <taxon>Actinomycetes</taxon>
        <taxon>Propionibacteriales</taxon>
        <taxon>Propionibacteriaceae</taxon>
        <taxon>Raineyella</taxon>
    </lineage>
</organism>
<gene>
    <name evidence="2" type="ORF">Rai3103_06770</name>
</gene>
<evidence type="ECO:0000313" key="3">
    <source>
        <dbReference type="Proteomes" id="UP000386847"/>
    </source>
</evidence>
<reference evidence="2 3" key="1">
    <citation type="submission" date="2019-10" db="EMBL/GenBank/DDBJ databases">
        <title>Genomic analysis of Raineyella sp. CBA3103.</title>
        <authorList>
            <person name="Roh S.W."/>
        </authorList>
    </citation>
    <scope>NUCLEOTIDE SEQUENCE [LARGE SCALE GENOMIC DNA]</scope>
    <source>
        <strain evidence="2 3">CBA3103</strain>
    </source>
</reference>
<feature type="transmembrane region" description="Helical" evidence="1">
    <location>
        <begin position="88"/>
        <end position="107"/>
    </location>
</feature>
<sequence>MTRSIPTAFLIVLAAVFAGLQVVLGLGSLQDSLAPEASVIAMVVYAVLMALMLRPGAARLPAATSWSAVAGTGLITVLVQYGLPTNTWPGYAAWHPSALQCLLVVLALRGRPRLAALGCTLFAAMTIAWSLTTQPGVGEGVRIALAPVLFVATAIALARFLDTNDRQAEAKTRQALALLDEAARARAHTVEAADWVAGIRDLAMPSLALAADPDGPLPEHLRHRMLETEAAIRDRVRGGSLATDEVLLRISVARSRGITVHLLDDRGAVMASHELGALVDALDQLLPSLDGQGTLTVRARPEGTIPAITIVFAPSGAGESVYIEL</sequence>
<evidence type="ECO:0000256" key="1">
    <source>
        <dbReference type="SAM" id="Phobius"/>
    </source>
</evidence>
<protein>
    <recommendedName>
        <fullName evidence="4">Signal transduction histidine kinase</fullName>
    </recommendedName>
</protein>
<dbReference type="AlphaFoldDB" id="A0A5Q2FCE1"/>
<feature type="transmembrane region" description="Helical" evidence="1">
    <location>
        <begin position="35"/>
        <end position="53"/>
    </location>
</feature>
<dbReference type="Proteomes" id="UP000386847">
    <property type="component" value="Chromosome"/>
</dbReference>
<keyword evidence="3" id="KW-1185">Reference proteome</keyword>
<name>A0A5Q2FCE1_9ACTN</name>
<evidence type="ECO:0000313" key="2">
    <source>
        <dbReference type="EMBL" id="QGF23417.1"/>
    </source>
</evidence>
<evidence type="ECO:0008006" key="4">
    <source>
        <dbReference type="Google" id="ProtNLM"/>
    </source>
</evidence>
<dbReference type="KEGG" id="rain:Rai3103_06770"/>
<dbReference type="RefSeq" id="WP_153571948.1">
    <property type="nucleotide sequence ID" value="NZ_CP045725.1"/>
</dbReference>
<keyword evidence="1" id="KW-1133">Transmembrane helix</keyword>